<accession>A6HVC9</accession>
<protein>
    <submittedName>
        <fullName evidence="1">RCG28643</fullName>
    </submittedName>
</protein>
<evidence type="ECO:0000313" key="2">
    <source>
        <dbReference type="Proteomes" id="UP000234681"/>
    </source>
</evidence>
<reference evidence="2" key="1">
    <citation type="submission" date="2005-09" db="EMBL/GenBank/DDBJ databases">
        <authorList>
            <person name="Mural R.J."/>
            <person name="Li P.W."/>
            <person name="Adams M.D."/>
            <person name="Amanatides P.G."/>
            <person name="Baden-Tillson H."/>
            <person name="Barnstead M."/>
            <person name="Chin S.H."/>
            <person name="Dew I."/>
            <person name="Evans C.A."/>
            <person name="Ferriera S."/>
            <person name="Flanigan M."/>
            <person name="Fosler C."/>
            <person name="Glodek A."/>
            <person name="Gu Z."/>
            <person name="Holt R.A."/>
            <person name="Jennings D."/>
            <person name="Kraft C.L."/>
            <person name="Lu F."/>
            <person name="Nguyen T."/>
            <person name="Nusskern D.R."/>
            <person name="Pfannkoch C.M."/>
            <person name="Sitter C."/>
            <person name="Sutton G.G."/>
            <person name="Venter J.C."/>
            <person name="Wang Z."/>
            <person name="Woodage T."/>
            <person name="Zheng X.H."/>
            <person name="Zhong F."/>
        </authorList>
    </citation>
    <scope>NUCLEOTIDE SEQUENCE [LARGE SCALE GENOMIC DNA]</scope>
    <source>
        <strain>BN</strain>
        <strain evidence="2">Sprague-Dawley</strain>
    </source>
</reference>
<dbReference type="EMBL" id="CH473952">
    <property type="protein sequence ID" value="EDL82065.1"/>
    <property type="molecule type" value="Genomic_DNA"/>
</dbReference>
<sequence length="45" mass="4877">MEGLKRHRISSKSCSCRGPELCSQHLQGGSKITCNSSLRGPDAFL</sequence>
<name>A6HVC9_RAT</name>
<organism evidence="1 2">
    <name type="scientific">Rattus norvegicus</name>
    <name type="common">Rat</name>
    <dbReference type="NCBI Taxonomy" id="10116"/>
    <lineage>
        <taxon>Eukaryota</taxon>
        <taxon>Metazoa</taxon>
        <taxon>Chordata</taxon>
        <taxon>Craniata</taxon>
        <taxon>Vertebrata</taxon>
        <taxon>Euteleostomi</taxon>
        <taxon>Mammalia</taxon>
        <taxon>Eutheria</taxon>
        <taxon>Euarchontoglires</taxon>
        <taxon>Glires</taxon>
        <taxon>Rodentia</taxon>
        <taxon>Myomorpha</taxon>
        <taxon>Muroidea</taxon>
        <taxon>Muridae</taxon>
        <taxon>Murinae</taxon>
        <taxon>Rattus</taxon>
    </lineage>
</organism>
<dbReference type="Proteomes" id="UP000234681">
    <property type="component" value="Chromosome 2"/>
</dbReference>
<dbReference type="AlphaFoldDB" id="A6HVC9"/>
<evidence type="ECO:0000313" key="1">
    <source>
        <dbReference type="EMBL" id="EDL82065.1"/>
    </source>
</evidence>
<gene>
    <name evidence="1" type="ORF">rCG_28643</name>
</gene>
<proteinExistence type="predicted"/>